<evidence type="ECO:0000313" key="2">
    <source>
        <dbReference type="EMBL" id="OIJ13519.1"/>
    </source>
</evidence>
<feature type="transmembrane region" description="Helical" evidence="1">
    <location>
        <begin position="112"/>
        <end position="135"/>
    </location>
</feature>
<accession>A0A1S2LLX5</accession>
<proteinExistence type="predicted"/>
<gene>
    <name evidence="2" type="ORF">AWH56_13810</name>
</gene>
<sequence>MSNLSRKDKFYNPDSSSFLYLLFNFGLRHIFFSWDTFLAIIGVIFVVLLRFYFFTSICVYTKMIDKIVYIYITVGASLFAIVLASLAVMTALTNGKLIGLLLKEKTLHDLLFPFWFVASSWGTTILVGLVLYILVQNIEYFIIPIDFLFPISTFLFIFSLVASVSLTGHTIRIITEVAKYFEE</sequence>
<protein>
    <submittedName>
        <fullName evidence="2">Uncharacterized protein</fullName>
    </submittedName>
</protein>
<reference evidence="2" key="1">
    <citation type="submission" date="2016-10" db="EMBL/GenBank/DDBJ databases">
        <title>Draft genome sequences of four alkaliphilic bacteria belonging to the Anaerobacillus genus.</title>
        <authorList>
            <person name="Bassil N.M."/>
            <person name="Lloyd J.R."/>
        </authorList>
    </citation>
    <scope>NUCLEOTIDE SEQUENCE [LARGE SCALE GENOMIC DNA]</scope>
    <source>
        <strain evidence="2">NB2006</strain>
    </source>
</reference>
<keyword evidence="1" id="KW-0812">Transmembrane</keyword>
<evidence type="ECO:0000256" key="1">
    <source>
        <dbReference type="SAM" id="Phobius"/>
    </source>
</evidence>
<keyword evidence="1" id="KW-0472">Membrane</keyword>
<feature type="transmembrane region" description="Helical" evidence="1">
    <location>
        <begin position="147"/>
        <end position="166"/>
    </location>
</feature>
<dbReference type="EMBL" id="LQXD01000123">
    <property type="protein sequence ID" value="OIJ13519.1"/>
    <property type="molecule type" value="Genomic_DNA"/>
</dbReference>
<organism evidence="2">
    <name type="scientific">Anaerobacillus isosaccharinicus</name>
    <dbReference type="NCBI Taxonomy" id="1532552"/>
    <lineage>
        <taxon>Bacteria</taxon>
        <taxon>Bacillati</taxon>
        <taxon>Bacillota</taxon>
        <taxon>Bacilli</taxon>
        <taxon>Bacillales</taxon>
        <taxon>Bacillaceae</taxon>
        <taxon>Anaerobacillus</taxon>
    </lineage>
</organism>
<feature type="transmembrane region" description="Helical" evidence="1">
    <location>
        <begin position="37"/>
        <end position="61"/>
    </location>
</feature>
<comment type="caution">
    <text evidence="2">The sequence shown here is derived from an EMBL/GenBank/DDBJ whole genome shotgun (WGS) entry which is preliminary data.</text>
</comment>
<feature type="transmembrane region" description="Helical" evidence="1">
    <location>
        <begin position="68"/>
        <end position="92"/>
    </location>
</feature>
<name>A0A1S2LLX5_9BACI</name>
<dbReference type="AlphaFoldDB" id="A0A1S2LLX5"/>
<keyword evidence="1" id="KW-1133">Transmembrane helix</keyword>